<evidence type="ECO:0000259" key="5">
    <source>
        <dbReference type="PROSITE" id="PS01124"/>
    </source>
</evidence>
<keyword evidence="1" id="KW-0805">Transcription regulation</keyword>
<keyword evidence="3" id="KW-0804">Transcription</keyword>
<dbReference type="PROSITE" id="PS00041">
    <property type="entry name" value="HTH_ARAC_FAMILY_1"/>
    <property type="match status" value="1"/>
</dbReference>
<dbReference type="SMART" id="SM00342">
    <property type="entry name" value="HTH_ARAC"/>
    <property type="match status" value="1"/>
</dbReference>
<evidence type="ECO:0000313" key="7">
    <source>
        <dbReference type="Proteomes" id="UP000297453"/>
    </source>
</evidence>
<dbReference type="GO" id="GO:0003700">
    <property type="term" value="F:DNA-binding transcription factor activity"/>
    <property type="evidence" value="ECO:0007669"/>
    <property type="project" value="InterPro"/>
</dbReference>
<dbReference type="InterPro" id="IPR018062">
    <property type="entry name" value="HTH_AraC-typ_CS"/>
</dbReference>
<feature type="domain" description="HTH araC/xylS-type" evidence="5">
    <location>
        <begin position="273"/>
        <end position="372"/>
    </location>
</feature>
<dbReference type="Pfam" id="PF12833">
    <property type="entry name" value="HTH_18"/>
    <property type="match status" value="1"/>
</dbReference>
<dbReference type="InterPro" id="IPR009057">
    <property type="entry name" value="Homeodomain-like_sf"/>
</dbReference>
<evidence type="ECO:0000256" key="3">
    <source>
        <dbReference type="ARBA" id="ARBA00023163"/>
    </source>
</evidence>
<accession>A0A4R9G7K4</accession>
<organism evidence="6 7">
    <name type="scientific">Leptospira semungkisensis</name>
    <dbReference type="NCBI Taxonomy" id="2484985"/>
    <lineage>
        <taxon>Bacteria</taxon>
        <taxon>Pseudomonadati</taxon>
        <taxon>Spirochaetota</taxon>
        <taxon>Spirochaetia</taxon>
        <taxon>Leptospirales</taxon>
        <taxon>Leptospiraceae</taxon>
        <taxon>Leptospira</taxon>
    </lineage>
</organism>
<comment type="caution">
    <text evidence="6">The sequence shown here is derived from an EMBL/GenBank/DDBJ whole genome shotgun (WGS) entry which is preliminary data.</text>
</comment>
<evidence type="ECO:0000256" key="4">
    <source>
        <dbReference type="SAM" id="Phobius"/>
    </source>
</evidence>
<evidence type="ECO:0000256" key="2">
    <source>
        <dbReference type="ARBA" id="ARBA00023125"/>
    </source>
</evidence>
<keyword evidence="2" id="KW-0238">DNA-binding</keyword>
<feature type="transmembrane region" description="Helical" evidence="4">
    <location>
        <begin position="150"/>
        <end position="172"/>
    </location>
</feature>
<keyword evidence="7" id="KW-1185">Reference proteome</keyword>
<keyword evidence="4" id="KW-0812">Transmembrane</keyword>
<feature type="transmembrane region" description="Helical" evidence="4">
    <location>
        <begin position="193"/>
        <end position="214"/>
    </location>
</feature>
<dbReference type="SUPFAM" id="SSF46689">
    <property type="entry name" value="Homeodomain-like"/>
    <property type="match status" value="1"/>
</dbReference>
<feature type="transmembrane region" description="Helical" evidence="4">
    <location>
        <begin position="79"/>
        <end position="99"/>
    </location>
</feature>
<dbReference type="OrthoDB" id="345364at2"/>
<dbReference type="RefSeq" id="WP_135585486.1">
    <property type="nucleotide sequence ID" value="NZ_RQEP01000005.1"/>
</dbReference>
<dbReference type="AlphaFoldDB" id="A0A4R9G7K4"/>
<dbReference type="GO" id="GO:0043565">
    <property type="term" value="F:sequence-specific DNA binding"/>
    <property type="evidence" value="ECO:0007669"/>
    <property type="project" value="InterPro"/>
</dbReference>
<keyword evidence="4" id="KW-0472">Membrane</keyword>
<keyword evidence="4" id="KW-1133">Transmembrane helix</keyword>
<name>A0A4R9G7K4_9LEPT</name>
<feature type="transmembrane region" description="Helical" evidence="4">
    <location>
        <begin position="49"/>
        <end position="67"/>
    </location>
</feature>
<dbReference type="Gene3D" id="1.10.10.60">
    <property type="entry name" value="Homeodomain-like"/>
    <property type="match status" value="1"/>
</dbReference>
<feature type="transmembrane region" description="Helical" evidence="4">
    <location>
        <begin position="220"/>
        <end position="238"/>
    </location>
</feature>
<evidence type="ECO:0000313" key="6">
    <source>
        <dbReference type="EMBL" id="TGK07534.1"/>
    </source>
</evidence>
<proteinExistence type="predicted"/>
<dbReference type="EMBL" id="RQEP01000005">
    <property type="protein sequence ID" value="TGK07534.1"/>
    <property type="molecule type" value="Genomic_DNA"/>
</dbReference>
<sequence>MYTFLAFGAGLAFLLGLADLLSFYGKKPKKERDVSSNSEAKSVPSKREGLTISILFFSVSLVQMHLYLELSEQLREFPWFAEIHIPVLFLIGPLTYLYFQRLTGAKETKLSGFHFLPAVIAFLILLPFLLRSSESKLRFLKNEDPSDVYSWVLLALLVFATILNLVYPSALLQRVWRWRSNTDEENRKSFSPILWLFSGTLFVIVLFVIAQIFFMPLFLVAASGLTLLVSVIFLIGAYDPGLMDSFQKSSREARYKESRIAGLDVEALLLRLDDLMREKKLYLDEDLTLGNLSKELELSTHQLSEILNSRLQKGFREYLADFRLEEAARILREEPQRSVLSAAYGAGFKSKSAFHKLFQEKYGASPTSFRSSQKN</sequence>
<dbReference type="PROSITE" id="PS01124">
    <property type="entry name" value="HTH_ARAC_FAMILY_2"/>
    <property type="match status" value="1"/>
</dbReference>
<reference evidence="6" key="1">
    <citation type="journal article" date="2019" name="PLoS Negl. Trop. Dis.">
        <title>Revisiting the worldwide diversity of Leptospira species in the environment.</title>
        <authorList>
            <person name="Vincent A.T."/>
            <person name="Schiettekatte O."/>
            <person name="Bourhy P."/>
            <person name="Veyrier F.J."/>
            <person name="Picardeau M."/>
        </authorList>
    </citation>
    <scope>NUCLEOTIDE SEQUENCE [LARGE SCALE GENOMIC DNA]</scope>
    <source>
        <strain evidence="6">SSS9</strain>
    </source>
</reference>
<dbReference type="PANTHER" id="PTHR43280:SF29">
    <property type="entry name" value="ARAC-FAMILY TRANSCRIPTIONAL REGULATOR"/>
    <property type="match status" value="1"/>
</dbReference>
<dbReference type="Proteomes" id="UP000297453">
    <property type="component" value="Unassembled WGS sequence"/>
</dbReference>
<feature type="transmembrane region" description="Helical" evidence="4">
    <location>
        <begin position="111"/>
        <end position="130"/>
    </location>
</feature>
<dbReference type="InterPro" id="IPR018060">
    <property type="entry name" value="HTH_AraC"/>
</dbReference>
<evidence type="ECO:0000256" key="1">
    <source>
        <dbReference type="ARBA" id="ARBA00023015"/>
    </source>
</evidence>
<gene>
    <name evidence="6" type="ORF">EHO59_05375</name>
</gene>
<protein>
    <submittedName>
        <fullName evidence="6">AraC family transcriptional regulator</fullName>
    </submittedName>
</protein>
<dbReference type="PANTHER" id="PTHR43280">
    <property type="entry name" value="ARAC-FAMILY TRANSCRIPTIONAL REGULATOR"/>
    <property type="match status" value="1"/>
</dbReference>
<feature type="transmembrane region" description="Helical" evidence="4">
    <location>
        <begin position="6"/>
        <end position="25"/>
    </location>
</feature>